<dbReference type="AlphaFoldDB" id="A0A2P4XK62"/>
<accession>A0A2P4XK62</accession>
<dbReference type="GO" id="GO:0003682">
    <property type="term" value="F:chromatin binding"/>
    <property type="evidence" value="ECO:0007669"/>
    <property type="project" value="TreeGrafter"/>
</dbReference>
<dbReference type="GO" id="GO:0140588">
    <property type="term" value="P:chromatin looping"/>
    <property type="evidence" value="ECO:0007669"/>
    <property type="project" value="InterPro"/>
</dbReference>
<comment type="caution">
    <text evidence="4">The sequence shown here is derived from an EMBL/GenBank/DDBJ whole genome shotgun (WGS) entry which is preliminary data.</text>
</comment>
<reference evidence="4 5" key="1">
    <citation type="journal article" date="2017" name="Genome Biol. Evol.">
        <title>Phytophthora megakarya and P. palmivora, closely related causal agents of cacao black pod rot, underwent increases in genome sizes and gene numbers by different mechanisms.</title>
        <authorList>
            <person name="Ali S.S."/>
            <person name="Shao J."/>
            <person name="Lary D.J."/>
            <person name="Kronmiller B."/>
            <person name="Shen D."/>
            <person name="Strem M.D."/>
            <person name="Amoako-Attah I."/>
            <person name="Akrofi A.Y."/>
            <person name="Begoude B.A."/>
            <person name="Ten Hoopen G.M."/>
            <person name="Coulibaly K."/>
            <person name="Kebe B.I."/>
            <person name="Melnick R.L."/>
            <person name="Guiltinan M.J."/>
            <person name="Tyler B.M."/>
            <person name="Meinhardt L.W."/>
            <person name="Bailey B.A."/>
        </authorList>
    </citation>
    <scope>NUCLEOTIDE SEQUENCE [LARGE SCALE GENOMIC DNA]</scope>
    <source>
        <strain evidence="5">sbr112.9</strain>
    </source>
</reference>
<evidence type="ECO:0000313" key="5">
    <source>
        <dbReference type="Proteomes" id="UP000237271"/>
    </source>
</evidence>
<keyword evidence="1" id="KW-0131">Cell cycle</keyword>
<dbReference type="GO" id="GO:0061775">
    <property type="term" value="F:cohesin loader activity"/>
    <property type="evidence" value="ECO:0007669"/>
    <property type="project" value="InterPro"/>
</dbReference>
<comment type="similarity">
    <text evidence="1">Belongs to the SCC2/Nipped-B family.</text>
</comment>
<dbReference type="InterPro" id="IPR011989">
    <property type="entry name" value="ARM-like"/>
</dbReference>
<feature type="domain" description="Sister chromatid cohesion C-terminal" evidence="3">
    <location>
        <begin position="44"/>
        <end position="239"/>
    </location>
</feature>
<feature type="compositionally biased region" description="Acidic residues" evidence="2">
    <location>
        <begin position="416"/>
        <end position="430"/>
    </location>
</feature>
<dbReference type="SUPFAM" id="SSF48371">
    <property type="entry name" value="ARM repeat"/>
    <property type="match status" value="1"/>
</dbReference>
<dbReference type="GO" id="GO:0010468">
    <property type="term" value="P:regulation of gene expression"/>
    <property type="evidence" value="ECO:0007669"/>
    <property type="project" value="InterPro"/>
</dbReference>
<evidence type="ECO:0000256" key="2">
    <source>
        <dbReference type="SAM" id="MobiDB-lite"/>
    </source>
</evidence>
<dbReference type="Pfam" id="PF12830">
    <property type="entry name" value="Nipped-B_C"/>
    <property type="match status" value="1"/>
</dbReference>
<dbReference type="Gene3D" id="1.25.10.10">
    <property type="entry name" value="Leucine-rich Repeat Variant"/>
    <property type="match status" value="1"/>
</dbReference>
<sequence length="430" mass="48726">MKDLLHFEEQRLGNGLATRTMNQSKSKEQQVQGDQEADASLIGNVMQAELGDILMLSLQKVPQIRKEAVTCVGALLTQGLVNPSQCIPNLVALETDRVHEVRDAAFSQLLELFEKVQSDFHTPSVKGIKDSYSFQLRVYGNVTALGIDENKKDFCLFGRLYRKFLKWTKSREPPFLKALVKQFTDQGSVLKLRKGKPATANSKTFTSDLKYLCYLAQIISTLPYIVEDELLYIIYSINRYASLRLGPVLDDLREAFVDAGVAPEQLKDDESDLSTICIDDYQSLRQLTEQELVVLQTNGCIAFAIGLMLRLKFALKRNYQLDNEKCATYKPSAPETPIEAKERSPKKLLLPSVDDLCQTDNSIKLAWNLFMVAWHTAREDQKQLDVDLDEAQAPKPTPKRRRRSRKIVVSKKQSSEDDSDNEDEYIDGFG</sequence>
<dbReference type="InterPro" id="IPR024986">
    <property type="entry name" value="Nipped-B_C"/>
</dbReference>
<dbReference type="GO" id="GO:0034087">
    <property type="term" value="P:establishment of mitotic sister chromatid cohesion"/>
    <property type="evidence" value="ECO:0007669"/>
    <property type="project" value="TreeGrafter"/>
</dbReference>
<dbReference type="GO" id="GO:0090694">
    <property type="term" value="C:Scc2-Scc4 cohesin loading complex"/>
    <property type="evidence" value="ECO:0007669"/>
    <property type="project" value="TreeGrafter"/>
</dbReference>
<dbReference type="Proteomes" id="UP000237271">
    <property type="component" value="Unassembled WGS sequence"/>
</dbReference>
<dbReference type="PANTHER" id="PTHR21704">
    <property type="entry name" value="NIPPED-B-LIKE PROTEIN DELANGIN SCC2-RELATED"/>
    <property type="match status" value="1"/>
</dbReference>
<keyword evidence="1" id="KW-0677">Repeat</keyword>
<evidence type="ECO:0000259" key="3">
    <source>
        <dbReference type="Pfam" id="PF12830"/>
    </source>
</evidence>
<dbReference type="PANTHER" id="PTHR21704:SF18">
    <property type="entry name" value="NIPPED-B-LIKE PROTEIN"/>
    <property type="match status" value="1"/>
</dbReference>
<dbReference type="InterPro" id="IPR033031">
    <property type="entry name" value="Scc2/Nipped-B"/>
</dbReference>
<proteinExistence type="inferred from homology"/>
<gene>
    <name evidence="4" type="ORF">PHPALM_18289</name>
</gene>
<dbReference type="InterPro" id="IPR016024">
    <property type="entry name" value="ARM-type_fold"/>
</dbReference>
<feature type="region of interest" description="Disordered" evidence="2">
    <location>
        <begin position="385"/>
        <end position="430"/>
    </location>
</feature>
<dbReference type="GO" id="GO:0071169">
    <property type="term" value="P:establishment of protein localization to chromatin"/>
    <property type="evidence" value="ECO:0007669"/>
    <property type="project" value="TreeGrafter"/>
</dbReference>
<dbReference type="GO" id="GO:1990414">
    <property type="term" value="P:replication-born double-strand break repair via sister chromatid exchange"/>
    <property type="evidence" value="ECO:0007669"/>
    <property type="project" value="TreeGrafter"/>
</dbReference>
<keyword evidence="1" id="KW-0539">Nucleus</keyword>
<name>A0A2P4XK62_9STRA</name>
<dbReference type="OrthoDB" id="418242at2759"/>
<evidence type="ECO:0000256" key="1">
    <source>
        <dbReference type="RuleBase" id="RU364107"/>
    </source>
</evidence>
<comment type="subcellular location">
    <subcellularLocation>
        <location evidence="1">Nucleus</location>
    </subcellularLocation>
</comment>
<evidence type="ECO:0000313" key="4">
    <source>
        <dbReference type="EMBL" id="POM65924.1"/>
    </source>
</evidence>
<keyword evidence="5" id="KW-1185">Reference proteome</keyword>
<dbReference type="EMBL" id="NCKW01009830">
    <property type="protein sequence ID" value="POM65924.1"/>
    <property type="molecule type" value="Genomic_DNA"/>
</dbReference>
<protein>
    <recommendedName>
        <fullName evidence="1">Sister chromatid cohesion protein</fullName>
    </recommendedName>
</protein>
<feature type="compositionally biased region" description="Basic residues" evidence="2">
    <location>
        <begin position="397"/>
        <end position="409"/>
    </location>
</feature>
<organism evidence="4 5">
    <name type="scientific">Phytophthora palmivora</name>
    <dbReference type="NCBI Taxonomy" id="4796"/>
    <lineage>
        <taxon>Eukaryota</taxon>
        <taxon>Sar</taxon>
        <taxon>Stramenopiles</taxon>
        <taxon>Oomycota</taxon>
        <taxon>Peronosporomycetes</taxon>
        <taxon>Peronosporales</taxon>
        <taxon>Peronosporaceae</taxon>
        <taxon>Phytophthora</taxon>
    </lineage>
</organism>